<sequence length="76" mass="8382">MLVTNIRGLTPAFTEGFNHEKVMATAKFFVSDLPGSFAEFEDKHIKVHSSSAFPQSNPIFILCVVIITSSINLCHV</sequence>
<dbReference type="AlphaFoldDB" id="A0A7R8Z9G1"/>
<protein>
    <submittedName>
        <fullName evidence="1">Uncharacterized protein</fullName>
    </submittedName>
</protein>
<accession>A0A7R8Z9G1</accession>
<gene>
    <name evidence="1" type="ORF">TDIB3V08_LOCUS3276</name>
</gene>
<dbReference type="EMBL" id="OA565406">
    <property type="protein sequence ID" value="CAD7196951.1"/>
    <property type="molecule type" value="Genomic_DNA"/>
</dbReference>
<evidence type="ECO:0000313" key="1">
    <source>
        <dbReference type="EMBL" id="CAD7196951.1"/>
    </source>
</evidence>
<name>A0A7R8Z9G1_TIMDO</name>
<organism evidence="1">
    <name type="scientific">Timema douglasi</name>
    <name type="common">Walking stick</name>
    <dbReference type="NCBI Taxonomy" id="61478"/>
    <lineage>
        <taxon>Eukaryota</taxon>
        <taxon>Metazoa</taxon>
        <taxon>Ecdysozoa</taxon>
        <taxon>Arthropoda</taxon>
        <taxon>Hexapoda</taxon>
        <taxon>Insecta</taxon>
        <taxon>Pterygota</taxon>
        <taxon>Neoptera</taxon>
        <taxon>Polyneoptera</taxon>
        <taxon>Phasmatodea</taxon>
        <taxon>Timematodea</taxon>
        <taxon>Timematoidea</taxon>
        <taxon>Timematidae</taxon>
        <taxon>Timema</taxon>
    </lineage>
</organism>
<reference evidence="1" key="1">
    <citation type="submission" date="2020-11" db="EMBL/GenBank/DDBJ databases">
        <authorList>
            <person name="Tran Van P."/>
        </authorList>
    </citation>
    <scope>NUCLEOTIDE SEQUENCE</scope>
</reference>
<proteinExistence type="predicted"/>